<evidence type="ECO:0000313" key="3">
    <source>
        <dbReference type="Proteomes" id="UP000664991"/>
    </source>
</evidence>
<sequence length="224" mass="23902">MDARGPLSPRASAFSIASLVAAEAAERTTHLAPGSSEPVKPLGSPAGMHFSTVTRDMEGEPPHCVWADVRQTPAPGAQAKRAGGIGGGRKGSTGGVSAWLPDWTLGRRGRAAPCPNPVPPSPADPAAETGAVEPRAEEGVGQERGTRGSRQRGTESSEKWGDRRRAPESRETRRNSERKQEGTAGGKELEKRRGKEDTRAGKDGKETRRARTTEKRREVKKVES</sequence>
<accession>A0A836A2I2</accession>
<dbReference type="EMBL" id="JAEMGP010000017">
    <property type="protein sequence ID" value="KAG5198995.1"/>
    <property type="molecule type" value="Genomic_DNA"/>
</dbReference>
<proteinExistence type="predicted"/>
<feature type="compositionally biased region" description="Pro residues" evidence="1">
    <location>
        <begin position="114"/>
        <end position="123"/>
    </location>
</feature>
<dbReference type="AlphaFoldDB" id="A0A836A2I2"/>
<evidence type="ECO:0000313" key="2">
    <source>
        <dbReference type="EMBL" id="KAG5198995.1"/>
    </source>
</evidence>
<feature type="region of interest" description="Disordered" evidence="1">
    <location>
        <begin position="28"/>
        <end position="224"/>
    </location>
</feature>
<reference evidence="2 3" key="1">
    <citation type="submission" date="2020-12" db="EMBL/GenBank/DDBJ databases">
        <title>De novo assembly of Tibetan sheep genome.</title>
        <authorList>
            <person name="Li X."/>
        </authorList>
    </citation>
    <scope>NUCLEOTIDE SEQUENCE [LARGE SCALE GENOMIC DNA]</scope>
    <source>
        <tissue evidence="2">Heart</tissue>
    </source>
</reference>
<feature type="compositionally biased region" description="Gly residues" evidence="1">
    <location>
        <begin position="83"/>
        <end position="94"/>
    </location>
</feature>
<feature type="compositionally biased region" description="Basic and acidic residues" evidence="1">
    <location>
        <begin position="152"/>
        <end position="224"/>
    </location>
</feature>
<name>A0A836A2I2_SHEEP</name>
<evidence type="ECO:0000256" key="1">
    <source>
        <dbReference type="SAM" id="MobiDB-lite"/>
    </source>
</evidence>
<organism evidence="2 3">
    <name type="scientific">Ovis aries</name>
    <name type="common">Sheep</name>
    <dbReference type="NCBI Taxonomy" id="9940"/>
    <lineage>
        <taxon>Eukaryota</taxon>
        <taxon>Metazoa</taxon>
        <taxon>Chordata</taxon>
        <taxon>Craniata</taxon>
        <taxon>Vertebrata</taxon>
        <taxon>Euteleostomi</taxon>
        <taxon>Mammalia</taxon>
        <taxon>Eutheria</taxon>
        <taxon>Laurasiatheria</taxon>
        <taxon>Artiodactyla</taxon>
        <taxon>Ruminantia</taxon>
        <taxon>Pecora</taxon>
        <taxon>Bovidae</taxon>
        <taxon>Caprinae</taxon>
        <taxon>Ovis</taxon>
    </lineage>
</organism>
<dbReference type="Proteomes" id="UP000664991">
    <property type="component" value="Chromosome 17"/>
</dbReference>
<gene>
    <name evidence="2" type="ORF">JEQ12_007591</name>
</gene>
<comment type="caution">
    <text evidence="2">The sequence shown here is derived from an EMBL/GenBank/DDBJ whole genome shotgun (WGS) entry which is preliminary data.</text>
</comment>
<protein>
    <submittedName>
        <fullName evidence="2">Uncharacterized protein</fullName>
    </submittedName>
</protein>